<reference evidence="1" key="1">
    <citation type="submission" date="2018-02" db="EMBL/GenBank/DDBJ databases">
        <title>Rhizophora mucronata_Transcriptome.</title>
        <authorList>
            <person name="Meera S.P."/>
            <person name="Sreeshan A."/>
            <person name="Augustine A."/>
        </authorList>
    </citation>
    <scope>NUCLEOTIDE SEQUENCE</scope>
    <source>
        <tissue evidence="1">Leaf</tissue>
    </source>
</reference>
<dbReference type="AlphaFoldDB" id="A0A2P2K7S8"/>
<name>A0A2P2K7S8_RHIMU</name>
<accession>A0A2P2K7S8</accession>
<proteinExistence type="predicted"/>
<organism evidence="1">
    <name type="scientific">Rhizophora mucronata</name>
    <name type="common">Asiatic mangrove</name>
    <dbReference type="NCBI Taxonomy" id="61149"/>
    <lineage>
        <taxon>Eukaryota</taxon>
        <taxon>Viridiplantae</taxon>
        <taxon>Streptophyta</taxon>
        <taxon>Embryophyta</taxon>
        <taxon>Tracheophyta</taxon>
        <taxon>Spermatophyta</taxon>
        <taxon>Magnoliopsida</taxon>
        <taxon>eudicotyledons</taxon>
        <taxon>Gunneridae</taxon>
        <taxon>Pentapetalae</taxon>
        <taxon>rosids</taxon>
        <taxon>fabids</taxon>
        <taxon>Malpighiales</taxon>
        <taxon>Rhizophoraceae</taxon>
        <taxon>Rhizophora</taxon>
    </lineage>
</organism>
<evidence type="ECO:0000313" key="1">
    <source>
        <dbReference type="EMBL" id="MBX01805.1"/>
    </source>
</evidence>
<sequence length="67" mass="7692">MPAGRATKINTENRQIHTDPALRMATKEQKKPICQKLLEWSILEGYTAYITLPTVGNALNHWIHLQH</sequence>
<dbReference type="EMBL" id="GGEC01021321">
    <property type="protein sequence ID" value="MBX01805.1"/>
    <property type="molecule type" value="Transcribed_RNA"/>
</dbReference>
<protein>
    <submittedName>
        <fullName evidence="1">Uncharacterized protein</fullName>
    </submittedName>
</protein>